<reference evidence="1" key="1">
    <citation type="journal article" date="2020" name="bioRxiv">
        <title>Chromosome-level reference genome of the European wasp spider Argiope bruennichi: a resource for studies on range expansion and evolutionary adaptation.</title>
        <authorList>
            <person name="Sheffer M.M."/>
            <person name="Hoppe A."/>
            <person name="Krehenwinkel H."/>
            <person name="Uhl G."/>
            <person name="Kuss A.W."/>
            <person name="Jensen L."/>
            <person name="Jensen C."/>
            <person name="Gillespie R.G."/>
            <person name="Hoff K.J."/>
            <person name="Prost S."/>
        </authorList>
    </citation>
    <scope>NUCLEOTIDE SEQUENCE</scope>
</reference>
<evidence type="ECO:0000313" key="1">
    <source>
        <dbReference type="EMBL" id="KAF8776889.1"/>
    </source>
</evidence>
<comment type="caution">
    <text evidence="1">The sequence shown here is derived from an EMBL/GenBank/DDBJ whole genome shotgun (WGS) entry which is preliminary data.</text>
</comment>
<sequence length="147" mass="16326">MFPALKNLSYLAVSVRIPMLYSSDAHSLSQVFVVFTQKELLYQFGWEIDGTDLAPSVIPLFINLKEFLGVSEVMKCSKMQETPSGKGVEQGNSEVRDRINKCLSARSDCIEKEAAIGKWTSLAHEEFGMTKGPQISLSHSHLKGESQ</sequence>
<organism evidence="1 2">
    <name type="scientific">Argiope bruennichi</name>
    <name type="common">Wasp spider</name>
    <name type="synonym">Aranea bruennichi</name>
    <dbReference type="NCBI Taxonomy" id="94029"/>
    <lineage>
        <taxon>Eukaryota</taxon>
        <taxon>Metazoa</taxon>
        <taxon>Ecdysozoa</taxon>
        <taxon>Arthropoda</taxon>
        <taxon>Chelicerata</taxon>
        <taxon>Arachnida</taxon>
        <taxon>Araneae</taxon>
        <taxon>Araneomorphae</taxon>
        <taxon>Entelegynae</taxon>
        <taxon>Araneoidea</taxon>
        <taxon>Araneidae</taxon>
        <taxon>Argiope</taxon>
    </lineage>
</organism>
<proteinExistence type="predicted"/>
<keyword evidence="2" id="KW-1185">Reference proteome</keyword>
<dbReference type="Proteomes" id="UP000807504">
    <property type="component" value="Unassembled WGS sequence"/>
</dbReference>
<name>A0A8T0ES92_ARGBR</name>
<gene>
    <name evidence="1" type="ORF">HNY73_013827</name>
</gene>
<dbReference type="EMBL" id="JABXBU010002072">
    <property type="protein sequence ID" value="KAF8776889.1"/>
    <property type="molecule type" value="Genomic_DNA"/>
</dbReference>
<dbReference type="AlphaFoldDB" id="A0A8T0ES92"/>
<evidence type="ECO:0000313" key="2">
    <source>
        <dbReference type="Proteomes" id="UP000807504"/>
    </source>
</evidence>
<reference evidence="1" key="2">
    <citation type="submission" date="2020-06" db="EMBL/GenBank/DDBJ databases">
        <authorList>
            <person name="Sheffer M."/>
        </authorList>
    </citation>
    <scope>NUCLEOTIDE SEQUENCE</scope>
</reference>
<accession>A0A8T0ES92</accession>
<protein>
    <submittedName>
        <fullName evidence="1">Uncharacterized protein</fullName>
    </submittedName>
</protein>